<dbReference type="InterPro" id="IPR054836">
    <property type="entry name" value="Tn5_transposase"/>
</dbReference>
<evidence type="ECO:0000313" key="3">
    <source>
        <dbReference type="EMBL" id="BAU58709.2"/>
    </source>
</evidence>
<dbReference type="KEGG" id="hhk:HH1059_20050"/>
<name>A0A0X8XB14_HALHR</name>
<dbReference type="InterPro" id="IPR003201">
    <property type="entry name" value="Transposase_Tn5"/>
</dbReference>
<dbReference type="Gene3D" id="1.10.246.40">
    <property type="entry name" value="Tn5 transposase, domain 1"/>
    <property type="match status" value="1"/>
</dbReference>
<evidence type="ECO:0000259" key="1">
    <source>
        <dbReference type="Pfam" id="PF02281"/>
    </source>
</evidence>
<dbReference type="InterPro" id="IPR038215">
    <property type="entry name" value="TN5-like_N_sf"/>
</dbReference>
<dbReference type="InterPro" id="IPR025639">
    <property type="entry name" value="DruA"/>
</dbReference>
<dbReference type="Proteomes" id="UP000218890">
    <property type="component" value="Chromosome"/>
</dbReference>
<feature type="domain" description="Transposase Tn5 dimerisation" evidence="1">
    <location>
        <begin position="460"/>
        <end position="545"/>
    </location>
</feature>
<dbReference type="Pfam" id="PF14236">
    <property type="entry name" value="DruA"/>
    <property type="match status" value="1"/>
</dbReference>
<dbReference type="AlphaFoldDB" id="A0A0X8XB14"/>
<dbReference type="NCBIfam" id="NF033590">
    <property type="entry name" value="transpos_IS4_3"/>
    <property type="match status" value="1"/>
</dbReference>
<dbReference type="InterPro" id="IPR014737">
    <property type="entry name" value="Transposase_Tn5-like_C"/>
</dbReference>
<evidence type="ECO:0000259" key="2">
    <source>
        <dbReference type="Pfam" id="PF14706"/>
    </source>
</evidence>
<evidence type="ECO:0000313" key="4">
    <source>
        <dbReference type="Proteomes" id="UP000218890"/>
    </source>
</evidence>
<gene>
    <name evidence="3" type="ORF">HH1059_20050</name>
</gene>
<proteinExistence type="predicted"/>
<dbReference type="Pfam" id="PF14706">
    <property type="entry name" value="Tnp_DNA_bind"/>
    <property type="match status" value="1"/>
</dbReference>
<dbReference type="SUPFAM" id="SSF53098">
    <property type="entry name" value="Ribonuclease H-like"/>
    <property type="match status" value="1"/>
</dbReference>
<dbReference type="PANTHER" id="PTHR37319:SF1">
    <property type="entry name" value="TRANSPOSASE TN5 DIMERISATION DOMAIN-CONTAINING PROTEIN"/>
    <property type="match status" value="1"/>
</dbReference>
<dbReference type="Pfam" id="PF02281">
    <property type="entry name" value="Dimer_Tnp_Tn5"/>
    <property type="match status" value="1"/>
</dbReference>
<dbReference type="InterPro" id="IPR014735">
    <property type="entry name" value="Transposase_Tn5-like_N"/>
</dbReference>
<dbReference type="InterPro" id="IPR047768">
    <property type="entry name" value="Tn5p-like"/>
</dbReference>
<organism evidence="3 4">
    <name type="scientific">Halorhodospira halochloris</name>
    <name type="common">Ectothiorhodospira halochloris</name>
    <dbReference type="NCBI Taxonomy" id="1052"/>
    <lineage>
        <taxon>Bacteria</taxon>
        <taxon>Pseudomonadati</taxon>
        <taxon>Pseudomonadota</taxon>
        <taxon>Gammaproteobacteria</taxon>
        <taxon>Chromatiales</taxon>
        <taxon>Ectothiorhodospiraceae</taxon>
        <taxon>Halorhodospira</taxon>
    </lineage>
</organism>
<feature type="domain" description="Transposase Tn5-like N-terminal" evidence="2">
    <location>
        <begin position="101"/>
        <end position="159"/>
    </location>
</feature>
<dbReference type="EMBL" id="AP017372">
    <property type="protein sequence ID" value="BAU58709.2"/>
    <property type="molecule type" value="Genomic_DNA"/>
</dbReference>
<dbReference type="Gene3D" id="3.90.350.10">
    <property type="entry name" value="Transposase Inhibitor Protein From Tn5, Chain A, domain 1"/>
    <property type="match status" value="1"/>
</dbReference>
<dbReference type="PANTHER" id="PTHR37319">
    <property type="entry name" value="TRANSPOSASE"/>
    <property type="match status" value="1"/>
</dbReference>
<dbReference type="Gene3D" id="1.10.740.10">
    <property type="entry name" value="Transferase Inhibitor Protein From Tn5, Chain"/>
    <property type="match status" value="1"/>
</dbReference>
<keyword evidence="4" id="KW-1185">Reference proteome</keyword>
<evidence type="ECO:0008006" key="5">
    <source>
        <dbReference type="Google" id="ProtNLM"/>
    </source>
</evidence>
<protein>
    <recommendedName>
        <fullName evidence="5">Mobile element protein</fullName>
    </recommendedName>
</protein>
<accession>A0A0X8XB14</accession>
<reference evidence="3" key="1">
    <citation type="submission" date="2016-02" db="EMBL/GenBank/DDBJ databases">
        <title>Halorhodospira halochloris DSM-1059 complete genome, version 2.</title>
        <authorList>
            <person name="Tsukatani Y."/>
        </authorList>
    </citation>
    <scope>NUCLEOTIDE SEQUENCE</scope>
    <source>
        <strain evidence="3">DSM 1059</strain>
    </source>
</reference>
<dbReference type="InterPro" id="IPR012337">
    <property type="entry name" value="RNaseH-like_sf"/>
</dbReference>
<sequence>MSGLASHVLGQILRRLPEDWAAKYGEPPVLVETFIDRSRHRGGCYRAANFIYIGDTAGRGRNDRYHEGGAGAKAVYLYPLCSDWRRRLGAPEQPPCTPDIDDWARHEFAHVSLGDQRLQQRLIRVGRALAAQPTASLPQACGNRAATQAAYRLFAHPRVTMNSILGSHYQATVSRCHAEPVVLAVQDTTTLNYVAHPLSEAGFGPIGSRADGAHGLIVHDTLAINPSGTPLGLIDVQAWARETEDHGLRRLGSDEWTLDNKESGKWTDSHQRASELQQQLDTGTRVVSVADREGDLFELLTAATDPERADLLVRAKHDRPLADGSGRLFGHMKALDAAGVQELTLPKRGNQKARTTRMAVTFDRVTLQPPKNKRGQEPVTLDVIRTTEINPPKGAQPVTWTLLSTVPVETLEDACERLAWYTKRWQIEVYHRTLKSGCRIEERQLGSADSLEACLGVDLVVAWRVSLLTHQSREDPNAPCTVFFTPDQWKALWVRTGAEGIPEDNDEPTLREATRTVATLGGFLGRRSDGEPGAQALWKGLQRLDDITEMFCIMIERARSGRAPP</sequence>